<sequence>MELDSGADEVSRRTLFRRWFSSDIELTTLQQHCGPSLVELGVSILELNLFKLFECQQLVEAPTVVIASCLCPSPAAVQPLCDLLRKYAKFSPSPSERRSYFEAIAYEAMVGQLPWATVITLCRQTDLLKLGDSPSTVSPVCPIVGFRPKQCYLDEGGQLQCLAGGDRLIARGLRGGPISIDAHVDVRGFLDLIGLLTTATVHGMQVLSVGEWDGALSLTCGVQVRNRLHQVASRSSQPLVEPALRIFATKLMGGQNQAYSYDEYYTYATDRKIQQIMNAYLASGADGTLFTEAGFPRDLLQPHVSVNAAVMRFFAEVAIRAPGFPVQAL</sequence>
<comment type="caution">
    <text evidence="1">The sequence shown here is derived from an EMBL/GenBank/DDBJ whole genome shotgun (WGS) entry which is preliminary data.</text>
</comment>
<reference evidence="1" key="1">
    <citation type="submission" date="2023-10" db="EMBL/GenBank/DDBJ databases">
        <authorList>
            <person name="Chen Y."/>
            <person name="Shah S."/>
            <person name="Dougan E. K."/>
            <person name="Thang M."/>
            <person name="Chan C."/>
        </authorList>
    </citation>
    <scope>NUCLEOTIDE SEQUENCE [LARGE SCALE GENOMIC DNA]</scope>
</reference>
<evidence type="ECO:0000313" key="1">
    <source>
        <dbReference type="EMBL" id="CAK0802882.1"/>
    </source>
</evidence>
<name>A0ABN9QDM2_9DINO</name>
<organism evidence="1 2">
    <name type="scientific">Prorocentrum cordatum</name>
    <dbReference type="NCBI Taxonomy" id="2364126"/>
    <lineage>
        <taxon>Eukaryota</taxon>
        <taxon>Sar</taxon>
        <taxon>Alveolata</taxon>
        <taxon>Dinophyceae</taxon>
        <taxon>Prorocentrales</taxon>
        <taxon>Prorocentraceae</taxon>
        <taxon>Prorocentrum</taxon>
    </lineage>
</organism>
<evidence type="ECO:0000313" key="2">
    <source>
        <dbReference type="Proteomes" id="UP001189429"/>
    </source>
</evidence>
<protein>
    <submittedName>
        <fullName evidence="1">Uncharacterized protein</fullName>
    </submittedName>
</protein>
<accession>A0ABN9QDM2</accession>
<dbReference type="Proteomes" id="UP001189429">
    <property type="component" value="Unassembled WGS sequence"/>
</dbReference>
<keyword evidence="2" id="KW-1185">Reference proteome</keyword>
<dbReference type="EMBL" id="CAUYUJ010002896">
    <property type="protein sequence ID" value="CAK0802882.1"/>
    <property type="molecule type" value="Genomic_DNA"/>
</dbReference>
<proteinExistence type="predicted"/>
<gene>
    <name evidence="1" type="ORF">PCOR1329_LOCUS10242</name>
</gene>